<keyword evidence="6" id="KW-1133">Transmembrane helix</keyword>
<dbReference type="PROSITE" id="PS51352">
    <property type="entry name" value="THIOREDOXIN_2"/>
    <property type="match status" value="1"/>
</dbReference>
<keyword evidence="6" id="KW-0812">Transmembrane</keyword>
<dbReference type="GO" id="GO:0017004">
    <property type="term" value="P:cytochrome complex assembly"/>
    <property type="evidence" value="ECO:0007669"/>
    <property type="project" value="UniProtKB-KW"/>
</dbReference>
<reference evidence="8 9" key="1">
    <citation type="submission" date="2016-02" db="EMBL/GenBank/DDBJ databases">
        <title>Complete genome sequence of Halocynthiibacter arcticus PAMC 20958t from arctic marine sediment.</title>
        <authorList>
            <person name="Lee Y.M."/>
            <person name="Baek K."/>
            <person name="Lee H.K."/>
            <person name="Shin S.C."/>
        </authorList>
    </citation>
    <scope>NUCLEOTIDE SEQUENCE [LARGE SCALE GENOMIC DNA]</scope>
    <source>
        <strain evidence="8">PAMC 20958</strain>
    </source>
</reference>
<dbReference type="SUPFAM" id="SSF52833">
    <property type="entry name" value="Thioredoxin-like"/>
    <property type="match status" value="1"/>
</dbReference>
<dbReference type="PROSITE" id="PS00194">
    <property type="entry name" value="THIOREDOXIN_1"/>
    <property type="match status" value="1"/>
</dbReference>
<evidence type="ECO:0000313" key="9">
    <source>
        <dbReference type="Proteomes" id="UP000070371"/>
    </source>
</evidence>
<dbReference type="AlphaFoldDB" id="A0A126V3R7"/>
<keyword evidence="5" id="KW-0676">Redox-active center</keyword>
<name>A0A126V3R7_9RHOB</name>
<dbReference type="InterPro" id="IPR013766">
    <property type="entry name" value="Thioredoxin_domain"/>
</dbReference>
<keyword evidence="9" id="KW-1185">Reference proteome</keyword>
<feature type="transmembrane region" description="Helical" evidence="6">
    <location>
        <begin position="6"/>
        <end position="26"/>
    </location>
</feature>
<dbReference type="KEGG" id="hat:RC74_14530"/>
<dbReference type="InterPro" id="IPR050553">
    <property type="entry name" value="Thioredoxin_ResA/DsbE_sf"/>
</dbReference>
<dbReference type="InterPro" id="IPR017937">
    <property type="entry name" value="Thioredoxin_CS"/>
</dbReference>
<dbReference type="OrthoDB" id="9799347at2"/>
<organism evidence="8 9">
    <name type="scientific">Falsihalocynthiibacter arcticus</name>
    <dbReference type="NCBI Taxonomy" id="1579316"/>
    <lineage>
        <taxon>Bacteria</taxon>
        <taxon>Pseudomonadati</taxon>
        <taxon>Pseudomonadota</taxon>
        <taxon>Alphaproteobacteria</taxon>
        <taxon>Rhodobacterales</taxon>
        <taxon>Roseobacteraceae</taxon>
        <taxon>Falsihalocynthiibacter</taxon>
    </lineage>
</organism>
<evidence type="ECO:0000313" key="8">
    <source>
        <dbReference type="EMBL" id="AML52329.1"/>
    </source>
</evidence>
<keyword evidence="4" id="KW-1015">Disulfide bond</keyword>
<evidence type="ECO:0000256" key="6">
    <source>
        <dbReference type="SAM" id="Phobius"/>
    </source>
</evidence>
<dbReference type="CDD" id="cd03010">
    <property type="entry name" value="TlpA_like_DsbE"/>
    <property type="match status" value="1"/>
</dbReference>
<evidence type="ECO:0000256" key="1">
    <source>
        <dbReference type="ARBA" id="ARBA00004196"/>
    </source>
</evidence>
<evidence type="ECO:0000256" key="5">
    <source>
        <dbReference type="ARBA" id="ARBA00023284"/>
    </source>
</evidence>
<accession>A0A126V3R7</accession>
<keyword evidence="6" id="KW-0472">Membrane</keyword>
<protein>
    <submittedName>
        <fullName evidence="8">Thiol:disulfide interchange protein</fullName>
    </submittedName>
</protein>
<evidence type="ECO:0000259" key="7">
    <source>
        <dbReference type="PROSITE" id="PS51352"/>
    </source>
</evidence>
<dbReference type="Gene3D" id="3.40.30.10">
    <property type="entry name" value="Glutaredoxin"/>
    <property type="match status" value="1"/>
</dbReference>
<dbReference type="GO" id="GO:0015036">
    <property type="term" value="F:disulfide oxidoreductase activity"/>
    <property type="evidence" value="ECO:0007669"/>
    <property type="project" value="InterPro"/>
</dbReference>
<dbReference type="Proteomes" id="UP000070371">
    <property type="component" value="Chromosome"/>
</dbReference>
<evidence type="ECO:0000256" key="3">
    <source>
        <dbReference type="ARBA" id="ARBA00022748"/>
    </source>
</evidence>
<evidence type="ECO:0000256" key="4">
    <source>
        <dbReference type="ARBA" id="ARBA00023157"/>
    </source>
</evidence>
<comment type="subcellular location">
    <subcellularLocation>
        <location evidence="1">Cell envelope</location>
    </subcellularLocation>
</comment>
<dbReference type="InterPro" id="IPR004799">
    <property type="entry name" value="Periplasmic_diS_OxRdtase_DsbE"/>
</dbReference>
<dbReference type="STRING" id="1579316.RC74_14530"/>
<dbReference type="NCBIfam" id="TIGR00385">
    <property type="entry name" value="dsbE"/>
    <property type="match status" value="1"/>
</dbReference>
<keyword evidence="3" id="KW-0201">Cytochrome c-type biogenesis</keyword>
<dbReference type="RefSeq" id="WP_039001274.1">
    <property type="nucleotide sequence ID" value="NZ_CP014327.1"/>
</dbReference>
<dbReference type="EMBL" id="CP014327">
    <property type="protein sequence ID" value="AML52329.1"/>
    <property type="molecule type" value="Genomic_DNA"/>
</dbReference>
<evidence type="ECO:0000256" key="2">
    <source>
        <dbReference type="ARBA" id="ARBA00007758"/>
    </source>
</evidence>
<proteinExistence type="inferred from homology"/>
<dbReference type="PANTHER" id="PTHR42852:SF6">
    <property type="entry name" value="THIOL:DISULFIDE INTERCHANGE PROTEIN DSBE"/>
    <property type="match status" value="1"/>
</dbReference>
<feature type="domain" description="Thioredoxin" evidence="7">
    <location>
        <begin position="37"/>
        <end position="178"/>
    </location>
</feature>
<dbReference type="InterPro" id="IPR013740">
    <property type="entry name" value="Redoxin"/>
</dbReference>
<dbReference type="PANTHER" id="PTHR42852">
    <property type="entry name" value="THIOL:DISULFIDE INTERCHANGE PROTEIN DSBE"/>
    <property type="match status" value="1"/>
</dbReference>
<dbReference type="Pfam" id="PF08534">
    <property type="entry name" value="Redoxin"/>
    <property type="match status" value="1"/>
</dbReference>
<comment type="similarity">
    <text evidence="2">Belongs to the thioredoxin family. DsbE subfamily.</text>
</comment>
<sequence>MARISPWAVVPPLLFAGLAAVFYVGMYREDPSALPSVLIGKEVPVLTLSSFEGSDVLSAETLALPGVKLVNFWASWCVPCRAEHPQLEEMAQTGVTIHGLNYKDKPEAAAKFLAELGDPFATISADDTGRTGRDWGVYGVPETFVIDGDGKVILRFAGPITQRVMKETILPAIEEATP</sequence>
<gene>
    <name evidence="8" type="ORF">RC74_14530</name>
</gene>
<dbReference type="GO" id="GO:0030288">
    <property type="term" value="C:outer membrane-bounded periplasmic space"/>
    <property type="evidence" value="ECO:0007669"/>
    <property type="project" value="InterPro"/>
</dbReference>
<dbReference type="InterPro" id="IPR036249">
    <property type="entry name" value="Thioredoxin-like_sf"/>
</dbReference>